<evidence type="ECO:0000256" key="1">
    <source>
        <dbReference type="SAM" id="Phobius"/>
    </source>
</evidence>
<accession>A0A4Y9R8B0</accession>
<comment type="caution">
    <text evidence="2">The sequence shown here is derived from an EMBL/GenBank/DDBJ whole genome shotgun (WGS) entry which is preliminary data.</text>
</comment>
<dbReference type="Proteomes" id="UP000298127">
    <property type="component" value="Unassembled WGS sequence"/>
</dbReference>
<dbReference type="RefSeq" id="WP_135118799.1">
    <property type="nucleotide sequence ID" value="NZ_SPQZ01000001.1"/>
</dbReference>
<feature type="transmembrane region" description="Helical" evidence="1">
    <location>
        <begin position="89"/>
        <end position="114"/>
    </location>
</feature>
<gene>
    <name evidence="2" type="ORF">E4M00_01485</name>
</gene>
<feature type="transmembrane region" description="Helical" evidence="1">
    <location>
        <begin position="59"/>
        <end position="77"/>
    </location>
</feature>
<keyword evidence="3" id="KW-1185">Reference proteome</keyword>
<feature type="transmembrane region" description="Helical" evidence="1">
    <location>
        <begin position="29"/>
        <end position="47"/>
    </location>
</feature>
<protein>
    <submittedName>
        <fullName evidence="2">Uncharacterized protein</fullName>
    </submittedName>
</protein>
<keyword evidence="1" id="KW-0472">Membrane</keyword>
<evidence type="ECO:0000313" key="2">
    <source>
        <dbReference type="EMBL" id="TFV99903.1"/>
    </source>
</evidence>
<proteinExistence type="predicted"/>
<name>A0A4Y9R8B0_9MICO</name>
<keyword evidence="1" id="KW-1133">Transmembrane helix</keyword>
<sequence length="121" mass="12811">MTDTTPSAGPIPVDPEFEAYLDKVVTPSLVLSFMLSLVTVFVFFLGAVDNTGVHTFPWWGFWVIAIIPTTLAVIALVQAHSRDAGVRPALIALLTAVGLPLVLTVLLAGVGFLFQFGALAS</sequence>
<keyword evidence="1" id="KW-0812">Transmembrane</keyword>
<dbReference type="AlphaFoldDB" id="A0A4Y9R8B0"/>
<reference evidence="2 3" key="1">
    <citation type="journal article" date="2018" name="J. Microbiol.">
        <title>Leifsonia flava sp. nov., a novel actinobacterium isolated from the rhizosphere of Aquilegia viridiflora.</title>
        <authorList>
            <person name="Cai Y."/>
            <person name="Tao W.Z."/>
            <person name="Ma Y.J."/>
            <person name="Cheng J."/>
            <person name="Zhang M.Y."/>
            <person name="Zhang Y.X."/>
        </authorList>
    </citation>
    <scope>NUCLEOTIDE SEQUENCE [LARGE SCALE GENOMIC DNA]</scope>
    <source>
        <strain evidence="2 3">SYP-B2174</strain>
    </source>
</reference>
<organism evidence="2 3">
    <name type="scientific">Orlajensenia leifsoniae</name>
    <dbReference type="NCBI Taxonomy" id="2561933"/>
    <lineage>
        <taxon>Bacteria</taxon>
        <taxon>Bacillati</taxon>
        <taxon>Actinomycetota</taxon>
        <taxon>Actinomycetes</taxon>
        <taxon>Micrococcales</taxon>
        <taxon>Microbacteriaceae</taxon>
        <taxon>Orlajensenia</taxon>
    </lineage>
</organism>
<evidence type="ECO:0000313" key="3">
    <source>
        <dbReference type="Proteomes" id="UP000298127"/>
    </source>
</evidence>
<dbReference type="EMBL" id="SPQZ01000001">
    <property type="protein sequence ID" value="TFV99903.1"/>
    <property type="molecule type" value="Genomic_DNA"/>
</dbReference>